<evidence type="ECO:0000256" key="7">
    <source>
        <dbReference type="ARBA" id="ARBA00023136"/>
    </source>
</evidence>
<proteinExistence type="inferred from homology"/>
<evidence type="ECO:0000256" key="1">
    <source>
        <dbReference type="ARBA" id="ARBA00004651"/>
    </source>
</evidence>
<evidence type="ECO:0000256" key="2">
    <source>
        <dbReference type="ARBA" id="ARBA00009142"/>
    </source>
</evidence>
<accession>A0A1X7BX19</accession>
<feature type="transmembrane region" description="Helical" evidence="8">
    <location>
        <begin position="229"/>
        <end position="249"/>
    </location>
</feature>
<evidence type="ECO:0000256" key="3">
    <source>
        <dbReference type="ARBA" id="ARBA00022448"/>
    </source>
</evidence>
<dbReference type="OrthoDB" id="9795324at2"/>
<comment type="subcellular location">
    <subcellularLocation>
        <location evidence="1 8">Cell membrane</location>
        <topology evidence="1 8">Multi-pass membrane protein</topology>
    </subcellularLocation>
</comment>
<gene>
    <name evidence="9" type="ORF">ROA7745_04013</name>
</gene>
<evidence type="ECO:0000256" key="4">
    <source>
        <dbReference type="ARBA" id="ARBA00022475"/>
    </source>
</evidence>
<dbReference type="InterPro" id="IPR052017">
    <property type="entry name" value="TSUP"/>
</dbReference>
<evidence type="ECO:0000256" key="8">
    <source>
        <dbReference type="RuleBase" id="RU363041"/>
    </source>
</evidence>
<feature type="transmembrane region" description="Helical" evidence="8">
    <location>
        <begin position="175"/>
        <end position="192"/>
    </location>
</feature>
<keyword evidence="5 8" id="KW-0812">Transmembrane</keyword>
<protein>
    <recommendedName>
        <fullName evidence="8">Probable membrane transporter protein</fullName>
    </recommendedName>
</protein>
<feature type="transmembrane region" description="Helical" evidence="8">
    <location>
        <begin position="108"/>
        <end position="128"/>
    </location>
</feature>
<evidence type="ECO:0000313" key="9">
    <source>
        <dbReference type="EMBL" id="SMC14148.1"/>
    </source>
</evidence>
<evidence type="ECO:0000256" key="6">
    <source>
        <dbReference type="ARBA" id="ARBA00022989"/>
    </source>
</evidence>
<comment type="similarity">
    <text evidence="2 8">Belongs to the 4-toluene sulfonate uptake permease (TSUP) (TC 2.A.102) family.</text>
</comment>
<evidence type="ECO:0000313" key="10">
    <source>
        <dbReference type="Proteomes" id="UP000193224"/>
    </source>
</evidence>
<feature type="transmembrane region" description="Helical" evidence="8">
    <location>
        <begin position="6"/>
        <end position="26"/>
    </location>
</feature>
<keyword evidence="4 8" id="KW-1003">Cell membrane</keyword>
<keyword evidence="3" id="KW-0813">Transport</keyword>
<feature type="transmembrane region" description="Helical" evidence="8">
    <location>
        <begin position="38"/>
        <end position="62"/>
    </location>
</feature>
<name>A0A1X7BX19_9RHOB</name>
<dbReference type="Proteomes" id="UP000193224">
    <property type="component" value="Unassembled WGS sequence"/>
</dbReference>
<organism evidence="9 10">
    <name type="scientific">Roseovarius aestuarii</name>
    <dbReference type="NCBI Taxonomy" id="475083"/>
    <lineage>
        <taxon>Bacteria</taxon>
        <taxon>Pseudomonadati</taxon>
        <taxon>Pseudomonadota</taxon>
        <taxon>Alphaproteobacteria</taxon>
        <taxon>Rhodobacterales</taxon>
        <taxon>Roseobacteraceae</taxon>
        <taxon>Roseovarius</taxon>
    </lineage>
</organism>
<dbReference type="PANTHER" id="PTHR30269:SF37">
    <property type="entry name" value="MEMBRANE TRANSPORTER PROTEIN"/>
    <property type="match status" value="1"/>
</dbReference>
<sequence length="250" mass="26285">MPDILTQVWATPGLVWLMLTIGLAGLVRGFTGFGTAMIFVPIAGIFLPPATVVAVMVLTGIASNAALIPRAWRQAARAEVGLLAFAAMLTVPLGLWLLVLLDQLTVRWFVAVIVGSTFLLLVTGWRFSGQINRVGLLLIGAAAGVVGGMTGLTGPIIVLFYLAGQSAAQRIRANTILFLAALDVVIAANLLLRGSLGLAEVALAITLAVPYFITTMIGQALFDPRHERLFRAGAYTVIGLAVVSGLPLWA</sequence>
<dbReference type="GO" id="GO:0005886">
    <property type="term" value="C:plasma membrane"/>
    <property type="evidence" value="ECO:0007669"/>
    <property type="project" value="UniProtKB-SubCell"/>
</dbReference>
<dbReference type="PANTHER" id="PTHR30269">
    <property type="entry name" value="TRANSMEMBRANE PROTEIN YFCA"/>
    <property type="match status" value="1"/>
</dbReference>
<feature type="transmembrane region" description="Helical" evidence="8">
    <location>
        <begin position="134"/>
        <end position="163"/>
    </location>
</feature>
<dbReference type="Pfam" id="PF01925">
    <property type="entry name" value="TauE"/>
    <property type="match status" value="1"/>
</dbReference>
<feature type="transmembrane region" description="Helical" evidence="8">
    <location>
        <begin position="198"/>
        <end position="222"/>
    </location>
</feature>
<dbReference type="EMBL" id="FWXB01000021">
    <property type="protein sequence ID" value="SMC14148.1"/>
    <property type="molecule type" value="Genomic_DNA"/>
</dbReference>
<feature type="transmembrane region" description="Helical" evidence="8">
    <location>
        <begin position="82"/>
        <end position="101"/>
    </location>
</feature>
<keyword evidence="6 8" id="KW-1133">Transmembrane helix</keyword>
<keyword evidence="7 8" id="KW-0472">Membrane</keyword>
<evidence type="ECO:0000256" key="5">
    <source>
        <dbReference type="ARBA" id="ARBA00022692"/>
    </source>
</evidence>
<dbReference type="RefSeq" id="WP_085802061.1">
    <property type="nucleotide sequence ID" value="NZ_FWXB01000021.1"/>
</dbReference>
<reference evidence="9 10" key="1">
    <citation type="submission" date="2017-03" db="EMBL/GenBank/DDBJ databases">
        <authorList>
            <person name="Afonso C.L."/>
            <person name="Miller P.J."/>
            <person name="Scott M.A."/>
            <person name="Spackman E."/>
            <person name="Goraichik I."/>
            <person name="Dimitrov K.M."/>
            <person name="Suarez D.L."/>
            <person name="Swayne D.E."/>
        </authorList>
    </citation>
    <scope>NUCLEOTIDE SEQUENCE [LARGE SCALE GENOMIC DNA]</scope>
    <source>
        <strain evidence="9 10">CECT 7745</strain>
    </source>
</reference>
<keyword evidence="10" id="KW-1185">Reference proteome</keyword>
<dbReference type="AlphaFoldDB" id="A0A1X7BX19"/>
<dbReference type="InterPro" id="IPR002781">
    <property type="entry name" value="TM_pro_TauE-like"/>
</dbReference>